<dbReference type="EMBL" id="JAODUO010000801">
    <property type="protein sequence ID" value="KAK2174456.1"/>
    <property type="molecule type" value="Genomic_DNA"/>
</dbReference>
<keyword evidence="5" id="KW-0539">Nucleus</keyword>
<evidence type="ECO:0000256" key="6">
    <source>
        <dbReference type="ARBA" id="ARBA00026003"/>
    </source>
</evidence>
<dbReference type="PRINTS" id="PR01849">
    <property type="entry name" value="UBIQUITINACT"/>
</dbReference>
<dbReference type="Proteomes" id="UP001209878">
    <property type="component" value="Unassembled WGS sequence"/>
</dbReference>
<evidence type="ECO:0000256" key="4">
    <source>
        <dbReference type="ARBA" id="ARBA00022786"/>
    </source>
</evidence>
<dbReference type="Pfam" id="PF00899">
    <property type="entry name" value="ThiF"/>
    <property type="match status" value="1"/>
</dbReference>
<keyword evidence="11" id="KW-1185">Reference proteome</keyword>
<evidence type="ECO:0000259" key="9">
    <source>
        <dbReference type="Pfam" id="PF00899"/>
    </source>
</evidence>
<dbReference type="GO" id="GO:0016925">
    <property type="term" value="P:protein sumoylation"/>
    <property type="evidence" value="ECO:0007669"/>
    <property type="project" value="TreeGrafter"/>
</dbReference>
<dbReference type="FunFam" id="3.40.50.720:FF:000744">
    <property type="entry name" value="Smt3 activating enzyme 1"/>
    <property type="match status" value="1"/>
</dbReference>
<dbReference type="PANTHER" id="PTHR10953">
    <property type="entry name" value="UBIQUITIN-ACTIVATING ENZYME E1"/>
    <property type="match status" value="1"/>
</dbReference>
<comment type="subcellular location">
    <subcellularLocation>
        <location evidence="1">Nucleus</location>
    </subcellularLocation>
</comment>
<dbReference type="InterPro" id="IPR035985">
    <property type="entry name" value="Ubiquitin-activating_enz"/>
</dbReference>
<dbReference type="AlphaFoldDB" id="A0AAD9KNB8"/>
<feature type="domain" description="THIF-type NAD/FAD binding fold" evidence="9">
    <location>
        <begin position="21"/>
        <end position="342"/>
    </location>
</feature>
<sequence length="350" mass="38441">MLVTMVEQDSLTLTEDEAALYDRQIRLWGLDAQKRLRAAKVLLVGIGGLGAEVAKNIVLSGIKSLTILDHQQVTEAARCSQFLIDHTAHLGHNRALSSLERTQLLNPMVSVSADAADVADKPDDFFRSFDVICATCCSEQQLLRINDLCRANGSLFFAGDVFGYYGYMFADLNQHEFAEEVQQKVKAVADAGDGDGEPAAKRSKHSATETVTVKKTMTFTHLKDALTIDWTAEGMAKKAKKTPDTYFITRVLMEFCKVHKRAPRVSSLESDKEALTKLRHSLLTALAVDESLVPQDFVNFCFAELSPVCAVVGGVLGQEIIKAVSQRDAPHNNFFFYNGVNGSGMVDLLC</sequence>
<evidence type="ECO:0000313" key="11">
    <source>
        <dbReference type="Proteomes" id="UP001209878"/>
    </source>
</evidence>
<dbReference type="InterPro" id="IPR045886">
    <property type="entry name" value="ThiF/MoeB/HesA"/>
</dbReference>
<dbReference type="InterPro" id="IPR000594">
    <property type="entry name" value="ThiF_NAD_FAD-bd"/>
</dbReference>
<keyword evidence="4" id="KW-0833">Ubl conjugation pathway</keyword>
<dbReference type="SUPFAM" id="SSF69572">
    <property type="entry name" value="Activating enzymes of the ubiquitin-like proteins"/>
    <property type="match status" value="1"/>
</dbReference>
<evidence type="ECO:0000256" key="1">
    <source>
        <dbReference type="ARBA" id="ARBA00004123"/>
    </source>
</evidence>
<dbReference type="CDD" id="cd01492">
    <property type="entry name" value="Aos1_SUMO"/>
    <property type="match status" value="1"/>
</dbReference>
<evidence type="ECO:0000256" key="5">
    <source>
        <dbReference type="ARBA" id="ARBA00023242"/>
    </source>
</evidence>
<reference evidence="10" key="1">
    <citation type="journal article" date="2023" name="Mol. Biol. Evol.">
        <title>Third-Generation Sequencing Reveals the Adaptive Role of the Epigenome in Three Deep-Sea Polychaetes.</title>
        <authorList>
            <person name="Perez M."/>
            <person name="Aroh O."/>
            <person name="Sun Y."/>
            <person name="Lan Y."/>
            <person name="Juniper S.K."/>
            <person name="Young C.R."/>
            <person name="Angers B."/>
            <person name="Qian P.Y."/>
        </authorList>
    </citation>
    <scope>NUCLEOTIDE SEQUENCE</scope>
    <source>
        <strain evidence="10">R07B-5</strain>
    </source>
</reference>
<evidence type="ECO:0000256" key="3">
    <source>
        <dbReference type="ARBA" id="ARBA00005673"/>
    </source>
</evidence>
<evidence type="ECO:0000256" key="2">
    <source>
        <dbReference type="ARBA" id="ARBA00004718"/>
    </source>
</evidence>
<evidence type="ECO:0000313" key="10">
    <source>
        <dbReference type="EMBL" id="KAK2174456.1"/>
    </source>
</evidence>
<dbReference type="GO" id="GO:0031510">
    <property type="term" value="C:SUMO activating enzyme complex"/>
    <property type="evidence" value="ECO:0007669"/>
    <property type="project" value="TreeGrafter"/>
</dbReference>
<dbReference type="Gene3D" id="3.40.50.720">
    <property type="entry name" value="NAD(P)-binding Rossmann-like Domain"/>
    <property type="match status" value="1"/>
</dbReference>
<organism evidence="10 11">
    <name type="scientific">Ridgeia piscesae</name>
    <name type="common">Tubeworm</name>
    <dbReference type="NCBI Taxonomy" id="27915"/>
    <lineage>
        <taxon>Eukaryota</taxon>
        <taxon>Metazoa</taxon>
        <taxon>Spiralia</taxon>
        <taxon>Lophotrochozoa</taxon>
        <taxon>Annelida</taxon>
        <taxon>Polychaeta</taxon>
        <taxon>Sedentaria</taxon>
        <taxon>Canalipalpata</taxon>
        <taxon>Sabellida</taxon>
        <taxon>Siboglinidae</taxon>
        <taxon>Ridgeia</taxon>
    </lineage>
</organism>
<evidence type="ECO:0000256" key="7">
    <source>
        <dbReference type="ARBA" id="ARBA00044187"/>
    </source>
</evidence>
<dbReference type="InterPro" id="IPR000011">
    <property type="entry name" value="UBQ/SUMO-activ_enz_E1-like"/>
</dbReference>
<proteinExistence type="inferred from homology"/>
<comment type="subunit">
    <text evidence="6">Heterodimer of SAE1 and UBA2/SAE2. The heterodimer corresponds to the two domains that are encoded on a single polypeptide chain in ubiquitin-activating enzyme E1. Interacts with UBE2I.</text>
</comment>
<comment type="caution">
    <text evidence="10">The sequence shown here is derived from an EMBL/GenBank/DDBJ whole genome shotgun (WGS) entry which is preliminary data.</text>
</comment>
<comment type="pathway">
    <text evidence="2">Protein modification; protein sumoylation.</text>
</comment>
<dbReference type="GO" id="GO:0019948">
    <property type="term" value="F:SUMO activating enzyme activity"/>
    <property type="evidence" value="ECO:0007669"/>
    <property type="project" value="TreeGrafter"/>
</dbReference>
<gene>
    <name evidence="10" type="ORF">NP493_801g02066</name>
</gene>
<name>A0AAD9KNB8_RIDPI</name>
<dbReference type="GO" id="GO:0005737">
    <property type="term" value="C:cytoplasm"/>
    <property type="evidence" value="ECO:0007669"/>
    <property type="project" value="TreeGrafter"/>
</dbReference>
<dbReference type="PANTHER" id="PTHR10953:SF162">
    <property type="entry name" value="SUMO-ACTIVATING ENZYME SUBUNIT 1"/>
    <property type="match status" value="1"/>
</dbReference>
<accession>A0AAD9KNB8</accession>
<protein>
    <recommendedName>
        <fullName evidence="7">SUMO-activating enzyme subunit 1</fullName>
    </recommendedName>
    <alternativeName>
        <fullName evidence="8">Ubiquitin-like 1-activating enzyme E1A</fullName>
    </alternativeName>
</protein>
<evidence type="ECO:0000256" key="8">
    <source>
        <dbReference type="ARBA" id="ARBA00044354"/>
    </source>
</evidence>
<comment type="similarity">
    <text evidence="3">Belongs to the ubiquitin-activating E1 family.</text>
</comment>